<gene>
    <name evidence="1" type="ORF">PanWU01x14_276800</name>
</gene>
<reference evidence="2" key="1">
    <citation type="submission" date="2016-06" db="EMBL/GenBank/DDBJ databases">
        <title>Parallel loss of symbiosis genes in relatives of nitrogen-fixing non-legume Parasponia.</title>
        <authorList>
            <person name="Van Velzen R."/>
            <person name="Holmer R."/>
            <person name="Bu F."/>
            <person name="Rutten L."/>
            <person name="Van Zeijl A."/>
            <person name="Liu W."/>
            <person name="Santuari L."/>
            <person name="Cao Q."/>
            <person name="Sharma T."/>
            <person name="Shen D."/>
            <person name="Roswanjaya Y."/>
            <person name="Wardhani T."/>
            <person name="Kalhor M.S."/>
            <person name="Jansen J."/>
            <person name="Van den Hoogen J."/>
            <person name="Gungor B."/>
            <person name="Hartog M."/>
            <person name="Hontelez J."/>
            <person name="Verver J."/>
            <person name="Yang W.-C."/>
            <person name="Schijlen E."/>
            <person name="Repin R."/>
            <person name="Schilthuizen M."/>
            <person name="Schranz E."/>
            <person name="Heidstra R."/>
            <person name="Miyata K."/>
            <person name="Fedorova E."/>
            <person name="Kohlen W."/>
            <person name="Bisseling T."/>
            <person name="Smit S."/>
            <person name="Geurts R."/>
        </authorList>
    </citation>
    <scope>NUCLEOTIDE SEQUENCE [LARGE SCALE GENOMIC DNA]</scope>
    <source>
        <strain evidence="2">cv. WU1-14</strain>
    </source>
</reference>
<evidence type="ECO:0000313" key="1">
    <source>
        <dbReference type="EMBL" id="PON43024.1"/>
    </source>
</evidence>
<evidence type="ECO:0000313" key="2">
    <source>
        <dbReference type="Proteomes" id="UP000237105"/>
    </source>
</evidence>
<protein>
    <submittedName>
        <fullName evidence="1">Uncharacterized protein</fullName>
    </submittedName>
</protein>
<accession>A0A2P5B2J4</accession>
<name>A0A2P5B2J4_PARAD</name>
<dbReference type="AlphaFoldDB" id="A0A2P5B2J4"/>
<keyword evidence="2" id="KW-1185">Reference proteome</keyword>
<dbReference type="Proteomes" id="UP000237105">
    <property type="component" value="Unassembled WGS sequence"/>
</dbReference>
<sequence>MVELNLNREDINRSNNIKEAIKDVDFYDDGHIFVNKEDDFIVSDEESDDSDNEFDDLNYDDDDGPTRCKGIVDVAKDAKTSKLSFVFDSECQLAIYAIVERFNNECRYIIRTHRSFHYKDWRHVPKEIGGEHDLAKAKLSRHDEVKEQVDWEYLCDLWSSTTFVDRMLEWRSQNTPEEMSDKEIMERVLGHHFVRLRGWARFSSTSTQTDASDSTDRRPSYEELLVELATIRYRLKEIEVGFDECRQVLRSQGLTLAPSNPDPISDRTLDLPYNHTLGFI</sequence>
<dbReference type="OrthoDB" id="10495197at2759"/>
<comment type="caution">
    <text evidence="1">The sequence shown here is derived from an EMBL/GenBank/DDBJ whole genome shotgun (WGS) entry which is preliminary data.</text>
</comment>
<organism evidence="1 2">
    <name type="scientific">Parasponia andersonii</name>
    <name type="common">Sponia andersonii</name>
    <dbReference type="NCBI Taxonomy" id="3476"/>
    <lineage>
        <taxon>Eukaryota</taxon>
        <taxon>Viridiplantae</taxon>
        <taxon>Streptophyta</taxon>
        <taxon>Embryophyta</taxon>
        <taxon>Tracheophyta</taxon>
        <taxon>Spermatophyta</taxon>
        <taxon>Magnoliopsida</taxon>
        <taxon>eudicotyledons</taxon>
        <taxon>Gunneridae</taxon>
        <taxon>Pentapetalae</taxon>
        <taxon>rosids</taxon>
        <taxon>fabids</taxon>
        <taxon>Rosales</taxon>
        <taxon>Cannabaceae</taxon>
        <taxon>Parasponia</taxon>
    </lineage>
</organism>
<dbReference type="EMBL" id="JXTB01000378">
    <property type="protein sequence ID" value="PON43024.1"/>
    <property type="molecule type" value="Genomic_DNA"/>
</dbReference>
<proteinExistence type="predicted"/>